<proteinExistence type="predicted"/>
<dbReference type="AlphaFoldDB" id="A0A1I4LMV5"/>
<name>A0A1I4LMV5_9BACI</name>
<dbReference type="RefSeq" id="WP_090926618.1">
    <property type="nucleotide sequence ID" value="NZ_FOTY01000008.1"/>
</dbReference>
<protein>
    <submittedName>
        <fullName evidence="1">YvrJ protein family protein</fullName>
    </submittedName>
</protein>
<dbReference type="Proteomes" id="UP000199668">
    <property type="component" value="Unassembled WGS sequence"/>
</dbReference>
<keyword evidence="2" id="KW-1185">Reference proteome</keyword>
<evidence type="ECO:0000313" key="2">
    <source>
        <dbReference type="Proteomes" id="UP000199668"/>
    </source>
</evidence>
<gene>
    <name evidence="1" type="ORF">SAMN04488054_10860</name>
</gene>
<dbReference type="InterPro" id="IPR024419">
    <property type="entry name" value="YvrJ"/>
</dbReference>
<dbReference type="EMBL" id="FOTY01000008">
    <property type="protein sequence ID" value="SFL92241.1"/>
    <property type="molecule type" value="Genomic_DNA"/>
</dbReference>
<dbReference type="Pfam" id="PF12841">
    <property type="entry name" value="YvrJ"/>
    <property type="match status" value="1"/>
</dbReference>
<evidence type="ECO:0000313" key="1">
    <source>
        <dbReference type="EMBL" id="SFL92241.1"/>
    </source>
</evidence>
<reference evidence="1 2" key="1">
    <citation type="submission" date="2016-10" db="EMBL/GenBank/DDBJ databases">
        <authorList>
            <person name="de Groot N.N."/>
        </authorList>
    </citation>
    <scope>NUCLEOTIDE SEQUENCE [LARGE SCALE GENOMIC DNA]</scope>
    <source>
        <strain evidence="1 2">CGMCC 1.6134</strain>
    </source>
</reference>
<dbReference type="STRING" id="266892.SAMN04488054_10860"/>
<accession>A0A1I4LMV5</accession>
<sequence length="62" mass="7091">MDVWLNAVGEYGISTVIAFYLLHRMEKKLDTLIYVVQAREQTDTAAVRPVTLESHEKTTPLQ</sequence>
<organism evidence="1 2">
    <name type="scientific">Salibacterium qingdaonense</name>
    <dbReference type="NCBI Taxonomy" id="266892"/>
    <lineage>
        <taxon>Bacteria</taxon>
        <taxon>Bacillati</taxon>
        <taxon>Bacillota</taxon>
        <taxon>Bacilli</taxon>
        <taxon>Bacillales</taxon>
        <taxon>Bacillaceae</taxon>
    </lineage>
</organism>
<dbReference type="OrthoDB" id="2662123at2"/>